<keyword evidence="11" id="KW-0868">Chloride</keyword>
<dbReference type="DNASU" id="229927"/>
<dbReference type="KEGG" id="mmu:229927"/>
<dbReference type="PROSITE" id="PS50234">
    <property type="entry name" value="VWFA"/>
    <property type="match status" value="1"/>
</dbReference>
<dbReference type="FunFam" id="3.40.50.410:FF:000034">
    <property type="entry name" value="calcium-activated chloride channel regulator 1"/>
    <property type="match status" value="1"/>
</dbReference>
<dbReference type="GeneTree" id="ENSGT00940000157555"/>
<dbReference type="SMART" id="SM00327">
    <property type="entry name" value="VWA"/>
    <property type="match status" value="1"/>
</dbReference>
<dbReference type="GO" id="GO:0005229">
    <property type="term" value="F:intracellularly calcium-gated chloride channel activity"/>
    <property type="evidence" value="ECO:0000318"/>
    <property type="project" value="GO_Central"/>
</dbReference>
<dbReference type="Proteomes" id="UP000000589">
    <property type="component" value="Chromosome 3"/>
</dbReference>
<dbReference type="MGI" id="MGI:2181989">
    <property type="gene designation" value="Clca3b"/>
</dbReference>
<keyword evidence="7" id="KW-0068">Autocatalytic cleavage</keyword>
<dbReference type="Ensembl" id="ENSMUST00000159989.2">
    <property type="protein sequence ID" value="ENSMUSP00000124581.2"/>
    <property type="gene ID" value="ENSMUSG00000037033.10"/>
</dbReference>
<dbReference type="Bgee" id="ENSMUSG00000037033">
    <property type="expression patterns" value="Expressed in small intestine Peyer's patch and 43 other cell types or tissues"/>
</dbReference>
<dbReference type="PANTHER" id="PTHR10579:SF42">
    <property type="entry name" value="CHLORIDE CHANNEL ACCESSORY 3B"/>
    <property type="match status" value="1"/>
</dbReference>
<dbReference type="HOGENOM" id="CLU_005812_0_1_1"/>
<feature type="compositionally biased region" description="Low complexity" evidence="12">
    <location>
        <begin position="882"/>
        <end position="1025"/>
    </location>
</feature>
<comment type="similarity">
    <text evidence="1">Belongs to the CLCR family.</text>
</comment>
<evidence type="ECO:0000256" key="4">
    <source>
        <dbReference type="ARBA" id="ARBA00022723"/>
    </source>
</evidence>
<dbReference type="Gene3D" id="3.40.50.410">
    <property type="entry name" value="von Willebrand factor, type A domain"/>
    <property type="match status" value="1"/>
</dbReference>
<dbReference type="RNAct" id="E9PUL3">
    <property type="molecule type" value="protein"/>
</dbReference>
<evidence type="ECO:0000256" key="2">
    <source>
        <dbReference type="ARBA" id="ARBA00022448"/>
    </source>
</evidence>
<dbReference type="Pfam" id="PF08434">
    <property type="entry name" value="CLCA"/>
    <property type="match status" value="1"/>
</dbReference>
<dbReference type="InterPro" id="IPR013642">
    <property type="entry name" value="CLCA_N"/>
</dbReference>
<evidence type="ECO:0000256" key="6">
    <source>
        <dbReference type="ARBA" id="ARBA00022801"/>
    </source>
</evidence>
<dbReference type="MEROPS" id="M87.005"/>
<feature type="chain" id="PRO_5003242970" evidence="13">
    <location>
        <begin position="22"/>
        <end position="1044"/>
    </location>
</feature>
<dbReference type="NCBIfam" id="TIGR00868">
    <property type="entry name" value="hCaCC"/>
    <property type="match status" value="1"/>
</dbReference>
<dbReference type="AGR" id="MGI:2181989"/>
<dbReference type="GeneID" id="229927"/>
<evidence type="ECO:0000256" key="10">
    <source>
        <dbReference type="ARBA" id="ARBA00023180"/>
    </source>
</evidence>
<dbReference type="InterPro" id="IPR004727">
    <property type="entry name" value="CLCA_chordata"/>
</dbReference>
<dbReference type="PeptideAtlas" id="E9PUL3"/>
<dbReference type="RefSeq" id="NP_631887.2">
    <property type="nucleotide sequence ID" value="NM_139148.2"/>
</dbReference>
<dbReference type="SUPFAM" id="SSF53300">
    <property type="entry name" value="vWA-like"/>
    <property type="match status" value="1"/>
</dbReference>
<dbReference type="CTD" id="229927"/>
<evidence type="ECO:0000256" key="1">
    <source>
        <dbReference type="ARBA" id="ARBA00006398"/>
    </source>
</evidence>
<keyword evidence="3" id="KW-0645">Protease</keyword>
<dbReference type="InterPro" id="IPR002035">
    <property type="entry name" value="VWF_A"/>
</dbReference>
<dbReference type="GO" id="GO:0008237">
    <property type="term" value="F:metallopeptidase activity"/>
    <property type="evidence" value="ECO:0007669"/>
    <property type="project" value="UniProtKB-KW"/>
</dbReference>
<evidence type="ECO:0000256" key="7">
    <source>
        <dbReference type="ARBA" id="ARBA00022813"/>
    </source>
</evidence>
<dbReference type="GO" id="GO:0046872">
    <property type="term" value="F:metal ion binding"/>
    <property type="evidence" value="ECO:0007669"/>
    <property type="project" value="UniProtKB-KW"/>
</dbReference>
<evidence type="ECO:0000256" key="11">
    <source>
        <dbReference type="ARBA" id="ARBA00023214"/>
    </source>
</evidence>
<keyword evidence="8" id="KW-0862">Zinc</keyword>
<dbReference type="PANTHER" id="PTHR10579">
    <property type="entry name" value="CALCIUM-ACTIVATED CHLORIDE CHANNEL REGULATOR"/>
    <property type="match status" value="1"/>
</dbReference>
<keyword evidence="2" id="KW-0813">Transport</keyword>
<keyword evidence="18 19" id="KW-1267">Proteomics identification</keyword>
<dbReference type="OrthoDB" id="687730at2759"/>
<dbReference type="UCSC" id="uc012cyz.2">
    <property type="organism name" value="mouse"/>
</dbReference>
<feature type="signal peptide" evidence="13">
    <location>
        <begin position="1"/>
        <end position="21"/>
    </location>
</feature>
<evidence type="ECO:0000256" key="5">
    <source>
        <dbReference type="ARBA" id="ARBA00022729"/>
    </source>
</evidence>
<keyword evidence="9" id="KW-0482">Metalloprotease</keyword>
<keyword evidence="17" id="KW-1185">Reference proteome</keyword>
<dbReference type="PaxDb" id="10090-ENSMUSP00000124581"/>
<dbReference type="NCBIfam" id="NF041940">
    <property type="entry name" value="choice_anch_X"/>
    <property type="match status" value="1"/>
</dbReference>
<dbReference type="CDD" id="cd00198">
    <property type="entry name" value="vWFA"/>
    <property type="match status" value="1"/>
</dbReference>
<dbReference type="VEuPathDB" id="HostDB:ENSMUSG00000037033"/>
<dbReference type="InParanoid" id="E9PUL3"/>
<dbReference type="eggNOG" id="ENOG502QRRD">
    <property type="taxonomic scope" value="Eukaryota"/>
</dbReference>
<keyword evidence="5 13" id="KW-0732">Signal</keyword>
<dbReference type="SMR" id="E9PUL3"/>
<keyword evidence="6" id="KW-0378">Hydrolase</keyword>
<reference evidence="15 17" key="1">
    <citation type="journal article" date="2009" name="PLoS Biol.">
        <title>Lineage-specific biology revealed by a finished genome assembly of the mouse.</title>
        <authorList>
            <consortium name="Mouse Genome Sequencing Consortium"/>
            <person name="Church D.M."/>
            <person name="Goodstadt L."/>
            <person name="Hillier L.W."/>
            <person name="Zody M.C."/>
            <person name="Goldstein S."/>
            <person name="She X."/>
            <person name="Bult C.J."/>
            <person name="Agarwala R."/>
            <person name="Cherry J.L."/>
            <person name="DiCuccio M."/>
            <person name="Hlavina W."/>
            <person name="Kapustin Y."/>
            <person name="Meric P."/>
            <person name="Maglott D."/>
            <person name="Birtle Z."/>
            <person name="Marques A.C."/>
            <person name="Graves T."/>
            <person name="Zhou S."/>
            <person name="Teague B."/>
            <person name="Potamousis K."/>
            <person name="Churas C."/>
            <person name="Place M."/>
            <person name="Herschleb J."/>
            <person name="Runnheim R."/>
            <person name="Forrest D."/>
            <person name="Amos-Landgraf J."/>
            <person name="Schwartz D.C."/>
            <person name="Cheng Z."/>
            <person name="Lindblad-Toh K."/>
            <person name="Eichler E.E."/>
            <person name="Ponting C.P."/>
        </authorList>
    </citation>
    <scope>NUCLEOTIDE SEQUENCE [LARGE SCALE GENOMIC DNA]</scope>
    <source>
        <strain evidence="15 17">C57BL/6J</strain>
    </source>
</reference>
<feature type="domain" description="VWFA" evidence="14">
    <location>
        <begin position="308"/>
        <end position="479"/>
    </location>
</feature>
<proteinExistence type="evidence at protein level"/>
<dbReference type="FunFam" id="2.60.40.10:FF:001134">
    <property type="entry name" value="Calcium-activated chloride channel regulator 1"/>
    <property type="match status" value="1"/>
</dbReference>
<dbReference type="PhylomeDB" id="E9PUL3"/>
<reference evidence="15 17" key="2">
    <citation type="journal article" date="2011" name="PLoS Biol.">
        <title>Modernizing reference genome assemblies.</title>
        <authorList>
            <person name="Church D.M."/>
            <person name="Schneider V.A."/>
            <person name="Graves T."/>
            <person name="Auger K."/>
            <person name="Cunningham F."/>
            <person name="Bouk N."/>
            <person name="Chen H.C."/>
            <person name="Agarwala R."/>
            <person name="McLaren W.M."/>
            <person name="Ritchie G.R."/>
            <person name="Albracht D."/>
            <person name="Kremitzki M."/>
            <person name="Rock S."/>
            <person name="Kotkiewicz H."/>
            <person name="Kremitzki C."/>
            <person name="Wollam A."/>
            <person name="Trani L."/>
            <person name="Fulton L."/>
            <person name="Fulton R."/>
            <person name="Matthews L."/>
            <person name="Whitehead S."/>
            <person name="Chow W."/>
            <person name="Torrance J."/>
            <person name="Dunn M."/>
            <person name="Harden G."/>
            <person name="Threadgold G."/>
            <person name="Wood J."/>
            <person name="Collins J."/>
            <person name="Heath P."/>
            <person name="Griffiths G."/>
            <person name="Pelan S."/>
            <person name="Grafham D."/>
            <person name="Eichler E.E."/>
            <person name="Weinstock G."/>
            <person name="Mardis E.R."/>
            <person name="Wilson R.K."/>
            <person name="Howe K."/>
            <person name="Flicek P."/>
            <person name="Hubbard T."/>
        </authorList>
    </citation>
    <scope>NUCLEOTIDE SEQUENCE [LARGE SCALE GENOMIC DNA]</scope>
    <source>
        <strain evidence="15 17">C57BL/6J</strain>
    </source>
</reference>
<evidence type="ECO:0000256" key="3">
    <source>
        <dbReference type="ARBA" id="ARBA00022670"/>
    </source>
</evidence>
<dbReference type="OMA" id="FQAITHD"/>
<evidence type="ECO:0000313" key="16">
    <source>
        <dbReference type="MGI" id="MGI:2181989"/>
    </source>
</evidence>
<dbReference type="STRING" id="10090.ENSMUSP00000124581"/>
<evidence type="ECO:0000256" key="13">
    <source>
        <dbReference type="SAM" id="SignalP"/>
    </source>
</evidence>
<evidence type="ECO:0000256" key="9">
    <source>
        <dbReference type="ARBA" id="ARBA00023049"/>
    </source>
</evidence>
<evidence type="ECO:0000256" key="12">
    <source>
        <dbReference type="SAM" id="MobiDB-lite"/>
    </source>
</evidence>
<keyword evidence="4" id="KW-0479">Metal-binding</keyword>
<accession>E9PUL3</accession>
<sequence length="1044" mass="112713">MVPGLQVLLFLTLHLLQNTESSMVHLNSNGYEGVVIAINPSVPEDERLIPSIKEMVTQASTYLFEATERRFYFRNVSILVPITWKSKTEYLTPKQESYDQADVIVADPHLQHGDDPYTLQYGQCGDRGQYIHFTPNFLLTDNLGIYGPRGRVFVHEWAHLRWGVFDEYNMDRPFYMSRKNTVEATRCSTDITGTSVVRECQGGSCVSRRCRRDAKTGMQEAKCTFIPNKSQTARGSIMFMQSLDSVVEFCTEKTHNVEAPNLQNKMCNLRSTWDVIKASADFQNASPMTGTEAPPLPTFSLLKSRQRVVCLVLDKSGSMRLGSPITRLTLMNQAAELYLIQIIEKESLVGLVTFDSTATIQTNLIRIINDSSYLAISTKLPQYPNGGTSICNGLKKGFEAITSSDQSTSGSEIVLLTDGEDNRISSCFQEVKHSGAIIHTIALGPSAARELETLSDMTGGLRFYAKEDVNGLIDAFSGISSKSGSISQQALQLESKAFNVGAGAWINSTVPVDSTVGNDTFFVITWTVRKPEIILQDPKGKNYTTSDFQEDKLNIFSVRLRIPGIAETGTWTYSLLNKGATSQLLTVTVTTRARSPTTLPVIATAHMSQSTAQYPSRMIVYARVSQGFLPVLGANVTAVIEAESGNQVTLELWDNGAGADTLKNDGIYSRYFTDFHGNGRYSLKVNAQARKNMAKLNLKQKNKSLYIPGYVENDQIVLNPPRPEIPEATEATVEDFSRLTSGGSFTVSGAPPDGDHARVFPPSKVTDLEAEFIGDHIHLTWTAPGKVLDKGRAYRYVIRMSGHSLALQEDFSNSTLVNTSSVMPKEAGSKETFKFKPETFKIENGTQVYIAIQADNEARLSSEVSNIAQAVKFIPPQVYLTPSTPPGLSTPSTPPGLSTPSTPPGLSTPSTPPGLSTPSTPPGLSTPSTPPGLSTPSTPPGLSTPSTPPGLSTPSTPPGLSTPSTPPGLSTPSTPPGLSTPSTPPGLSTPSTPPGLSTPSTPPGLSTPSTPPGLSTPSTPPGLGTKVSVPSLTVFVLVATLFIF</sequence>
<evidence type="ECO:0000313" key="15">
    <source>
        <dbReference type="Ensembl" id="ENSMUSP00000124581.2"/>
    </source>
</evidence>
<reference evidence="15" key="4">
    <citation type="submission" date="2025-09" db="UniProtKB">
        <authorList>
            <consortium name="Ensembl"/>
        </authorList>
    </citation>
    <scope>IDENTIFICATION</scope>
    <source>
        <strain evidence="15">C57BL/6J</strain>
    </source>
</reference>
<dbReference type="GO" id="GO:0006508">
    <property type="term" value="P:proteolysis"/>
    <property type="evidence" value="ECO:0007669"/>
    <property type="project" value="UniProtKB-KW"/>
</dbReference>
<dbReference type="BioGRID-ORCS" id="229927">
    <property type="hits" value="1 hit in 78 CRISPR screens"/>
</dbReference>
<gene>
    <name evidence="15 16" type="primary">Clca3b</name>
    <name evidence="16" type="synonym">Clca4</name>
</gene>
<dbReference type="ProteomicsDB" id="358986"/>
<dbReference type="PhosphoSitePlus" id="E9PUL3"/>
<name>E9PUL3_MOUSE</name>
<protein>
    <submittedName>
        <fullName evidence="15">Chloride channel accessory 3B</fullName>
    </submittedName>
</protein>
<evidence type="ECO:0007829" key="18">
    <source>
        <dbReference type="PeptideAtlas" id="E9PUL3"/>
    </source>
</evidence>
<evidence type="ECO:0000313" key="17">
    <source>
        <dbReference type="Proteomes" id="UP000000589"/>
    </source>
</evidence>
<dbReference type="GO" id="GO:0005886">
    <property type="term" value="C:plasma membrane"/>
    <property type="evidence" value="ECO:0000318"/>
    <property type="project" value="GO_Central"/>
</dbReference>
<dbReference type="Pfam" id="PF00092">
    <property type="entry name" value="VWA"/>
    <property type="match status" value="1"/>
</dbReference>
<dbReference type="InterPro" id="IPR036465">
    <property type="entry name" value="vWFA_dom_sf"/>
</dbReference>
<reference evidence="15" key="3">
    <citation type="submission" date="2025-08" db="UniProtKB">
        <authorList>
            <consortium name="Ensembl"/>
        </authorList>
    </citation>
    <scope>IDENTIFICATION</scope>
    <source>
        <strain evidence="15">C57BL/6J</strain>
    </source>
</reference>
<dbReference type="InterPro" id="IPR051266">
    <property type="entry name" value="CLCR"/>
</dbReference>
<evidence type="ECO:0000256" key="8">
    <source>
        <dbReference type="ARBA" id="ARBA00022833"/>
    </source>
</evidence>
<evidence type="ECO:0000259" key="14">
    <source>
        <dbReference type="PROSITE" id="PS50234"/>
    </source>
</evidence>
<dbReference type="iPTMnet" id="E9PUL3"/>
<feature type="region of interest" description="Disordered" evidence="12">
    <location>
        <begin position="882"/>
        <end position="1027"/>
    </location>
</feature>
<dbReference type="AlphaFoldDB" id="E9PUL3"/>
<organism evidence="15 17">
    <name type="scientific">Mus musculus</name>
    <name type="common">Mouse</name>
    <dbReference type="NCBI Taxonomy" id="10090"/>
    <lineage>
        <taxon>Eukaryota</taxon>
        <taxon>Metazoa</taxon>
        <taxon>Chordata</taxon>
        <taxon>Craniata</taxon>
        <taxon>Vertebrata</taxon>
        <taxon>Euteleostomi</taxon>
        <taxon>Mammalia</taxon>
        <taxon>Eutheria</taxon>
        <taxon>Euarchontoglires</taxon>
        <taxon>Glires</taxon>
        <taxon>Rodentia</taxon>
        <taxon>Myomorpha</taxon>
        <taxon>Muroidea</taxon>
        <taxon>Muridae</taxon>
        <taxon>Murinae</taxon>
        <taxon>Mus</taxon>
        <taxon>Mus</taxon>
    </lineage>
</organism>
<evidence type="ECO:0007829" key="19">
    <source>
        <dbReference type="ProteomicsDB" id="E9PUL3"/>
    </source>
</evidence>
<dbReference type="GlyGen" id="E9PUL3">
    <property type="glycosylation" value="19 sites, 2 N-linked glycans (2 sites), 1 O-linked glycan (2 sites)"/>
</dbReference>
<keyword evidence="10" id="KW-0325">Glycoprotein</keyword>